<accession>A0A8J6IW28</accession>
<dbReference type="InterPro" id="IPR046232">
    <property type="entry name" value="DUF6265"/>
</dbReference>
<sequence>MKKGIVYCLLLLLPVTTYATEKLEHILYLAQNQTSPKASLNVVKWLAGHWRGEAFGGITEEIWAPPLGGSMMGAFKLVMDNQVKFYEIETIAEQNNSLVFRLKHFSGDLKGWEKQDETVNFPLVKVTTNKVYFDGLTVEKVNDDEINIYVAIEKKNTTTEEKFNYKRVH</sequence>
<dbReference type="Pfam" id="PF19780">
    <property type="entry name" value="DUF6265"/>
    <property type="match status" value="1"/>
</dbReference>
<evidence type="ECO:0000259" key="1">
    <source>
        <dbReference type="Pfam" id="PF19780"/>
    </source>
</evidence>
<keyword evidence="3" id="KW-1185">Reference proteome</keyword>
<name>A0A8J6IW28_9ALTE</name>
<comment type="caution">
    <text evidence="2">The sequence shown here is derived from an EMBL/GenBank/DDBJ whole genome shotgun (WGS) entry which is preliminary data.</text>
</comment>
<dbReference type="EMBL" id="JACNEP010000010">
    <property type="protein sequence ID" value="MBC3766767.1"/>
    <property type="molecule type" value="Genomic_DNA"/>
</dbReference>
<dbReference type="AlphaFoldDB" id="A0A8J6IW28"/>
<evidence type="ECO:0000313" key="3">
    <source>
        <dbReference type="Proteomes" id="UP000601768"/>
    </source>
</evidence>
<feature type="domain" description="DUF6265" evidence="1">
    <location>
        <begin position="44"/>
        <end position="151"/>
    </location>
</feature>
<reference evidence="2" key="1">
    <citation type="journal article" date="2018" name="Int. J. Syst. Evol. Microbiol.">
        <title>Neptunicella marina gen. nov., sp. nov., isolated from surface seawater.</title>
        <authorList>
            <person name="Liu X."/>
            <person name="Lai Q."/>
            <person name="Du Y."/>
            <person name="Zhang X."/>
            <person name="Liu Z."/>
            <person name="Sun F."/>
            <person name="Shao Z."/>
        </authorList>
    </citation>
    <scope>NUCLEOTIDE SEQUENCE</scope>
    <source>
        <strain evidence="2">S27-2</strain>
    </source>
</reference>
<proteinExistence type="predicted"/>
<evidence type="ECO:0000313" key="2">
    <source>
        <dbReference type="EMBL" id="MBC3766767.1"/>
    </source>
</evidence>
<gene>
    <name evidence="2" type="ORF">H8B19_12830</name>
</gene>
<reference evidence="2" key="2">
    <citation type="submission" date="2020-08" db="EMBL/GenBank/DDBJ databases">
        <authorList>
            <person name="Lai Q."/>
        </authorList>
    </citation>
    <scope>NUCLEOTIDE SEQUENCE</scope>
    <source>
        <strain evidence="2">S27-2</strain>
    </source>
</reference>
<dbReference type="RefSeq" id="WP_186507292.1">
    <property type="nucleotide sequence ID" value="NZ_JACNEP010000010.1"/>
</dbReference>
<organism evidence="2 3">
    <name type="scientific">Neptunicella marina</name>
    <dbReference type="NCBI Taxonomy" id="2125989"/>
    <lineage>
        <taxon>Bacteria</taxon>
        <taxon>Pseudomonadati</taxon>
        <taxon>Pseudomonadota</taxon>
        <taxon>Gammaproteobacteria</taxon>
        <taxon>Alteromonadales</taxon>
        <taxon>Alteromonadaceae</taxon>
        <taxon>Neptunicella</taxon>
    </lineage>
</organism>
<protein>
    <recommendedName>
        <fullName evidence="1">DUF6265 domain-containing protein</fullName>
    </recommendedName>
</protein>
<dbReference type="Proteomes" id="UP000601768">
    <property type="component" value="Unassembled WGS sequence"/>
</dbReference>